<dbReference type="PANTHER" id="PTHR42085:SF1">
    <property type="entry name" value="F-BOX DOMAIN-CONTAINING PROTEIN"/>
    <property type="match status" value="1"/>
</dbReference>
<dbReference type="PANTHER" id="PTHR42085">
    <property type="entry name" value="F-BOX DOMAIN-CONTAINING PROTEIN"/>
    <property type="match status" value="1"/>
</dbReference>
<sequence length="459" mass="52350">METTSIGSPSTGDVTIVQNCLLLALPGELRNRIYELAVEDATAWQAKDFAEVSDNKERAKRLRDFRVLMAPHVRKNGSADIPWAALKRKYLGITQTCRQLRAESSEMFPKVWTRVDFIDLQDYMREIILVEAKDNASAVGCIEIAALRHASNSRIDIRDFLLLYKLRNRIYDIAISEEVGLEAEELPQLVHTQPSWITSFGRIEELEDLRRKSYGLTQTCRQIREEFLPIYRSNVKVRINIQDLQHYVADVIQGPSVDPMQAYGNIGIDVTGRCEVNLREVLLLNNCAPNFHLSLTRPEEADGAVMFLLSAGGSPKPELDAFIAEKTREVVLQVHRDPRCPAYRFGVDNDFSGSGPDSDSEFYPDSDDDSQPALCRLAYSDSSDDDAGDESQPVRYIPFQEMWSTCKLIVKEEFVEQWMRSRQRECNGTSQYEAELRLEDMLNFITLRGTVYETLLQQL</sequence>
<evidence type="ECO:0000313" key="2">
    <source>
        <dbReference type="EMBL" id="KAF2993455.1"/>
    </source>
</evidence>
<reference evidence="2" key="1">
    <citation type="submission" date="2019-04" db="EMBL/GenBank/DDBJ databases">
        <title>Sequencing of skin fungus with MAO and IRED activity.</title>
        <authorList>
            <person name="Marsaioli A.J."/>
            <person name="Bonatto J.M.C."/>
            <person name="Reis Junior O."/>
        </authorList>
    </citation>
    <scope>NUCLEOTIDE SEQUENCE</scope>
    <source>
        <strain evidence="2">30M1</strain>
    </source>
</reference>
<organism evidence="2 3">
    <name type="scientific">Curvularia kusanoi</name>
    <name type="common">Cochliobolus kusanoi</name>
    <dbReference type="NCBI Taxonomy" id="90978"/>
    <lineage>
        <taxon>Eukaryota</taxon>
        <taxon>Fungi</taxon>
        <taxon>Dikarya</taxon>
        <taxon>Ascomycota</taxon>
        <taxon>Pezizomycotina</taxon>
        <taxon>Dothideomycetes</taxon>
        <taxon>Pleosporomycetidae</taxon>
        <taxon>Pleosporales</taxon>
        <taxon>Pleosporineae</taxon>
        <taxon>Pleosporaceae</taxon>
        <taxon>Curvularia</taxon>
    </lineage>
</organism>
<feature type="compositionally biased region" description="Acidic residues" evidence="1">
    <location>
        <begin position="358"/>
        <end position="370"/>
    </location>
</feature>
<gene>
    <name evidence="2" type="ORF">E8E13_002237</name>
</gene>
<evidence type="ECO:0000256" key="1">
    <source>
        <dbReference type="SAM" id="MobiDB-lite"/>
    </source>
</evidence>
<protein>
    <submittedName>
        <fullName evidence="2">Uncharacterized protein</fullName>
    </submittedName>
</protein>
<dbReference type="AlphaFoldDB" id="A0A9P4W6R2"/>
<dbReference type="InterPro" id="IPR038883">
    <property type="entry name" value="AN11006-like"/>
</dbReference>
<name>A0A9P4W6R2_CURKU</name>
<keyword evidence="3" id="KW-1185">Reference proteome</keyword>
<feature type="region of interest" description="Disordered" evidence="1">
    <location>
        <begin position="347"/>
        <end position="370"/>
    </location>
</feature>
<dbReference type="OrthoDB" id="3801343at2759"/>
<dbReference type="EMBL" id="SWKU01000052">
    <property type="protein sequence ID" value="KAF2993455.1"/>
    <property type="molecule type" value="Genomic_DNA"/>
</dbReference>
<evidence type="ECO:0000313" key="3">
    <source>
        <dbReference type="Proteomes" id="UP000801428"/>
    </source>
</evidence>
<comment type="caution">
    <text evidence="2">The sequence shown here is derived from an EMBL/GenBank/DDBJ whole genome shotgun (WGS) entry which is preliminary data.</text>
</comment>
<dbReference type="Proteomes" id="UP000801428">
    <property type="component" value="Unassembled WGS sequence"/>
</dbReference>
<proteinExistence type="predicted"/>
<accession>A0A9P4W6R2</accession>